<dbReference type="InterPro" id="IPR042099">
    <property type="entry name" value="ANL_N_sf"/>
</dbReference>
<dbReference type="InterPro" id="IPR000873">
    <property type="entry name" value="AMP-dep_synth/lig_dom"/>
</dbReference>
<reference evidence="5 6" key="1">
    <citation type="submission" date="2016-01" db="EMBL/GenBank/DDBJ databases">
        <title>Complete genome sequence of strain Lentibacillus amyloliquefaciens LAM0015T isolated from saline sediment.</title>
        <authorList>
            <person name="Wang J.-L."/>
            <person name="He M.-X."/>
        </authorList>
    </citation>
    <scope>NUCLEOTIDE SEQUENCE [LARGE SCALE GENOMIC DNA]</scope>
    <source>
        <strain evidence="5 6">LAM0015</strain>
    </source>
</reference>
<dbReference type="RefSeq" id="WP_068445000.1">
    <property type="nucleotide sequence ID" value="NZ_CP013862.1"/>
</dbReference>
<dbReference type="InterPro" id="IPR050237">
    <property type="entry name" value="ATP-dep_AMP-bd_enzyme"/>
</dbReference>
<dbReference type="STRING" id="1472767.AOX59_09395"/>
<dbReference type="InterPro" id="IPR025110">
    <property type="entry name" value="AMP-bd_C"/>
</dbReference>
<dbReference type="Pfam" id="PF13193">
    <property type="entry name" value="AMP-binding_C"/>
    <property type="match status" value="1"/>
</dbReference>
<dbReference type="PROSITE" id="PS00455">
    <property type="entry name" value="AMP_BINDING"/>
    <property type="match status" value="1"/>
</dbReference>
<dbReference type="KEGG" id="lao:AOX59_09395"/>
<evidence type="ECO:0000256" key="2">
    <source>
        <dbReference type="ARBA" id="ARBA00022598"/>
    </source>
</evidence>
<dbReference type="Gene3D" id="3.30.300.30">
    <property type="match status" value="1"/>
</dbReference>
<dbReference type="InterPro" id="IPR045851">
    <property type="entry name" value="AMP-bd_C_sf"/>
</dbReference>
<evidence type="ECO:0000259" key="3">
    <source>
        <dbReference type="Pfam" id="PF00501"/>
    </source>
</evidence>
<dbReference type="AlphaFoldDB" id="A0A0U4G7W9"/>
<dbReference type="CDD" id="cd17631">
    <property type="entry name" value="FACL_FadD13-like"/>
    <property type="match status" value="1"/>
</dbReference>
<dbReference type="FunFam" id="3.30.300.30:FF:000008">
    <property type="entry name" value="2,3-dihydroxybenzoate-AMP ligase"/>
    <property type="match status" value="1"/>
</dbReference>
<dbReference type="InterPro" id="IPR020845">
    <property type="entry name" value="AMP-binding_CS"/>
</dbReference>
<dbReference type="PANTHER" id="PTHR43767">
    <property type="entry name" value="LONG-CHAIN-FATTY-ACID--COA LIGASE"/>
    <property type="match status" value="1"/>
</dbReference>
<organism evidence="5 6">
    <name type="scientific">Lentibacillus amyloliquefaciens</name>
    <dbReference type="NCBI Taxonomy" id="1472767"/>
    <lineage>
        <taxon>Bacteria</taxon>
        <taxon>Bacillati</taxon>
        <taxon>Bacillota</taxon>
        <taxon>Bacilli</taxon>
        <taxon>Bacillales</taxon>
        <taxon>Bacillaceae</taxon>
        <taxon>Lentibacillus</taxon>
    </lineage>
</organism>
<accession>A0A0U4G7W9</accession>
<gene>
    <name evidence="5" type="ORF">AOX59_09395</name>
</gene>
<evidence type="ECO:0000259" key="4">
    <source>
        <dbReference type="Pfam" id="PF13193"/>
    </source>
</evidence>
<dbReference type="OrthoDB" id="9765680at2"/>
<protein>
    <submittedName>
        <fullName evidence="5">Acyl-CoA synthetase</fullName>
    </submittedName>
</protein>
<dbReference type="NCBIfam" id="NF004837">
    <property type="entry name" value="PRK06187.1"/>
    <property type="match status" value="1"/>
</dbReference>
<dbReference type="Proteomes" id="UP000050331">
    <property type="component" value="Chromosome"/>
</dbReference>
<dbReference type="GO" id="GO:0016878">
    <property type="term" value="F:acid-thiol ligase activity"/>
    <property type="evidence" value="ECO:0007669"/>
    <property type="project" value="UniProtKB-ARBA"/>
</dbReference>
<dbReference type="Pfam" id="PF00501">
    <property type="entry name" value="AMP-binding"/>
    <property type="match status" value="1"/>
</dbReference>
<proteinExistence type="inferred from homology"/>
<evidence type="ECO:0000256" key="1">
    <source>
        <dbReference type="ARBA" id="ARBA00006432"/>
    </source>
</evidence>
<dbReference type="EMBL" id="CP013862">
    <property type="protein sequence ID" value="ALX48810.1"/>
    <property type="molecule type" value="Genomic_DNA"/>
</dbReference>
<name>A0A0U4G7W9_9BACI</name>
<comment type="similarity">
    <text evidence="1">Belongs to the ATP-dependent AMP-binding enzyme family.</text>
</comment>
<dbReference type="SUPFAM" id="SSF56801">
    <property type="entry name" value="Acetyl-CoA synthetase-like"/>
    <property type="match status" value="1"/>
</dbReference>
<evidence type="ECO:0000313" key="6">
    <source>
        <dbReference type="Proteomes" id="UP000050331"/>
    </source>
</evidence>
<keyword evidence="6" id="KW-1185">Reference proteome</keyword>
<sequence length="534" mass="59569">MRTKSNESDDLGKKLERARRNTLGDLLARTRDRMPEKFAFAYNGQRLNYAELDDVVNQTARTFLQDGMKKGDMVTVMSRNSLDFVVVNFALARIGAVMIPINYMLSTEDVQYILEHAEVSAFIASEEYAATLDNSAENLEIRQRYLMDTLGTYDGELAEWISLSTASEERSADPVEVSIDDDDLAHVLYTSGTESRPKGVMLSHKSLVSEYVSCIVDGKMAAGDVLVHALPFYHSAQLHVFLGPSIYLGASGIILGAASPEVILETIEKEGATQLFAPPTVWIALLRHPDFDKRDLSTLKKCYYGAAIMPREVLKELAERLPNAQFWNFYGQTEVAPLATALQPEDQLRKLGSAGVPTLNVQTKIVDDDSNEVERGEVGEIVHRTPHTMKGYLHDPDKTAEVFRNGWFHSGDLGVMDEEGYVTIIDRKKDMINTGGVNVSSREVEETIYQIDGVAEVAVIGIPDAYWIEAVTAIIVPKEGAKLTKESVMEFCDERLSKFKVPKYVDFTDEMPKNPSGKVLKRTLRDKYESLNEA</sequence>
<feature type="domain" description="AMP-binding enzyme C-terminal" evidence="4">
    <location>
        <begin position="443"/>
        <end position="518"/>
    </location>
</feature>
<feature type="domain" description="AMP-dependent synthetase/ligase" evidence="3">
    <location>
        <begin position="29"/>
        <end position="393"/>
    </location>
</feature>
<keyword evidence="2" id="KW-0436">Ligase</keyword>
<evidence type="ECO:0000313" key="5">
    <source>
        <dbReference type="EMBL" id="ALX48810.1"/>
    </source>
</evidence>
<dbReference type="NCBIfam" id="NF006182">
    <property type="entry name" value="PRK08316.1"/>
    <property type="match status" value="1"/>
</dbReference>
<dbReference type="PANTHER" id="PTHR43767:SF1">
    <property type="entry name" value="NONRIBOSOMAL PEPTIDE SYNTHASE PES1 (EUROFUNG)-RELATED"/>
    <property type="match status" value="1"/>
</dbReference>
<dbReference type="Gene3D" id="3.40.50.12780">
    <property type="entry name" value="N-terminal domain of ligase-like"/>
    <property type="match status" value="1"/>
</dbReference>